<evidence type="ECO:0000259" key="4">
    <source>
        <dbReference type="PROSITE" id="PS51007"/>
    </source>
</evidence>
<keyword evidence="2" id="KW-0479">Metal-binding</keyword>
<sequence length="183" mass="18976">MRLAINLRTLDMNAKKPIASCTRLLAGVLVLGLCAPNVWAKGPDPLHAAIESGSHLFTTDTFGGKGMTCQSCHSGGGKIPGQVDIGGKMSQMAAQSRPVHQATFAGLANGSKIPSLSNAAAIFPRFSPKFGKVITLEDQIRGCIAGGLGGKPPAYGSQKLNDLVSYLTFLSNGKPIDMGGKPK</sequence>
<reference evidence="5" key="1">
    <citation type="submission" date="2013-08" db="EMBL/GenBank/DDBJ databases">
        <authorList>
            <person name="Mendez C."/>
            <person name="Richter M."/>
            <person name="Ferrer M."/>
            <person name="Sanchez J."/>
        </authorList>
    </citation>
    <scope>NUCLEOTIDE SEQUENCE</scope>
</reference>
<dbReference type="InterPro" id="IPR009056">
    <property type="entry name" value="Cyt_c-like_dom"/>
</dbReference>
<dbReference type="Pfam" id="PF21342">
    <property type="entry name" value="SoxA-TsdA_cyt-c"/>
    <property type="match status" value="1"/>
</dbReference>
<evidence type="ECO:0000256" key="3">
    <source>
        <dbReference type="ARBA" id="ARBA00023004"/>
    </source>
</evidence>
<dbReference type="EMBL" id="AUZY01001572">
    <property type="protein sequence ID" value="EQD74513.1"/>
    <property type="molecule type" value="Genomic_DNA"/>
</dbReference>
<organism evidence="5">
    <name type="scientific">mine drainage metagenome</name>
    <dbReference type="NCBI Taxonomy" id="410659"/>
    <lineage>
        <taxon>unclassified sequences</taxon>
        <taxon>metagenomes</taxon>
        <taxon>ecological metagenomes</taxon>
    </lineage>
</organism>
<dbReference type="AlphaFoldDB" id="T1C0Y2"/>
<dbReference type="InterPro" id="IPR036909">
    <property type="entry name" value="Cyt_c-like_dom_sf"/>
</dbReference>
<feature type="domain" description="Cytochrome c" evidence="4">
    <location>
        <begin position="48"/>
        <end position="171"/>
    </location>
</feature>
<evidence type="ECO:0000256" key="1">
    <source>
        <dbReference type="ARBA" id="ARBA00022617"/>
    </source>
</evidence>
<dbReference type="GO" id="GO:0009055">
    <property type="term" value="F:electron transfer activity"/>
    <property type="evidence" value="ECO:0007669"/>
    <property type="project" value="InterPro"/>
</dbReference>
<proteinExistence type="predicted"/>
<keyword evidence="3" id="KW-0408">Iron</keyword>
<reference evidence="5" key="2">
    <citation type="journal article" date="2014" name="ISME J.">
        <title>Microbial stratification in low pH oxic and suboxic macroscopic growths along an acid mine drainage.</title>
        <authorList>
            <person name="Mendez-Garcia C."/>
            <person name="Mesa V."/>
            <person name="Sprenger R.R."/>
            <person name="Richter M."/>
            <person name="Diez M.S."/>
            <person name="Solano J."/>
            <person name="Bargiela R."/>
            <person name="Golyshina O.V."/>
            <person name="Manteca A."/>
            <person name="Ramos J.L."/>
            <person name="Gallego J.R."/>
            <person name="Llorente I."/>
            <person name="Martins Dos Santos V.A."/>
            <person name="Jensen O.N."/>
            <person name="Pelaez A.I."/>
            <person name="Sanchez J."/>
            <person name="Ferrer M."/>
        </authorList>
    </citation>
    <scope>NUCLEOTIDE SEQUENCE</scope>
</reference>
<dbReference type="GO" id="GO:0046872">
    <property type="term" value="F:metal ion binding"/>
    <property type="evidence" value="ECO:0007669"/>
    <property type="project" value="UniProtKB-KW"/>
</dbReference>
<protein>
    <submittedName>
        <fullName evidence="5">Cytochrome c, class I</fullName>
    </submittedName>
</protein>
<dbReference type="SUPFAM" id="SSF46626">
    <property type="entry name" value="Cytochrome c"/>
    <property type="match status" value="1"/>
</dbReference>
<dbReference type="GO" id="GO:0020037">
    <property type="term" value="F:heme binding"/>
    <property type="evidence" value="ECO:0007669"/>
    <property type="project" value="InterPro"/>
</dbReference>
<name>T1C0Y2_9ZZZZ</name>
<evidence type="ECO:0000313" key="5">
    <source>
        <dbReference type="EMBL" id="EQD74513.1"/>
    </source>
</evidence>
<dbReference type="Gene3D" id="1.10.760.10">
    <property type="entry name" value="Cytochrome c-like domain"/>
    <property type="match status" value="1"/>
</dbReference>
<dbReference type="PROSITE" id="PS51007">
    <property type="entry name" value="CYTC"/>
    <property type="match status" value="1"/>
</dbReference>
<accession>T1C0Y2</accession>
<gene>
    <name evidence="5" type="ORF">B1B_02629</name>
</gene>
<comment type="caution">
    <text evidence="5">The sequence shown here is derived from an EMBL/GenBank/DDBJ whole genome shotgun (WGS) entry which is preliminary data.</text>
</comment>
<evidence type="ECO:0000256" key="2">
    <source>
        <dbReference type="ARBA" id="ARBA00022723"/>
    </source>
</evidence>
<keyword evidence="1" id="KW-0349">Heme</keyword>